<dbReference type="SMART" id="SM00225">
    <property type="entry name" value="BTB"/>
    <property type="match status" value="1"/>
</dbReference>
<organism evidence="8 9">
    <name type="scientific">Daphnia magna</name>
    <dbReference type="NCBI Taxonomy" id="35525"/>
    <lineage>
        <taxon>Eukaryota</taxon>
        <taxon>Metazoa</taxon>
        <taxon>Ecdysozoa</taxon>
        <taxon>Arthropoda</taxon>
        <taxon>Crustacea</taxon>
        <taxon>Branchiopoda</taxon>
        <taxon>Diplostraca</taxon>
        <taxon>Cladocera</taxon>
        <taxon>Anomopoda</taxon>
        <taxon>Daphniidae</taxon>
        <taxon>Daphnia</taxon>
    </lineage>
</organism>
<feature type="region of interest" description="Disordered" evidence="4">
    <location>
        <begin position="263"/>
        <end position="342"/>
    </location>
</feature>
<evidence type="ECO:0000313" key="9">
    <source>
        <dbReference type="Proteomes" id="UP001234178"/>
    </source>
</evidence>
<dbReference type="InterPro" id="IPR009057">
    <property type="entry name" value="Homeodomain-like_sf"/>
</dbReference>
<comment type="subcellular location">
    <subcellularLocation>
        <location evidence="1 3">Nucleus</location>
    </subcellularLocation>
</comment>
<feature type="region of interest" description="Disordered" evidence="4">
    <location>
        <begin position="413"/>
        <end position="432"/>
    </location>
</feature>
<evidence type="ECO:0000259" key="7">
    <source>
        <dbReference type="PROSITE" id="PS50960"/>
    </source>
</evidence>
<feature type="compositionally biased region" description="Basic and acidic residues" evidence="4">
    <location>
        <begin position="297"/>
        <end position="317"/>
    </location>
</feature>
<dbReference type="PANTHER" id="PTHR23110:SF109">
    <property type="entry name" value="FI07618P-RELATED"/>
    <property type="match status" value="1"/>
</dbReference>
<dbReference type="Pfam" id="PF00651">
    <property type="entry name" value="BTB"/>
    <property type="match status" value="1"/>
</dbReference>
<dbReference type="InterPro" id="IPR007889">
    <property type="entry name" value="HTH_Psq"/>
</dbReference>
<sequence length="562" mass="61083">MVCYKRSHPPVDWRSVAQVKRSKRDPYHLALFFFLNSVQTFSVLVFSFLGGILSFYLVFVVLFFFGWKLKKKKNKMGGSGIPQQQYCLRWNQHRSNLLGAFDQLLQTEALTDVTLSCGGASIKCHRIILAACSGYFQSLFVNDSVYLASPQQHPIVVFKDIQLSELKAILEFIYRGEVSVAQEQVGALLKAAESLKVKGLYSEDGAGSPAGLSGLSFEPISGHTADSGFLPQLRTSTQTTAPVQPPPAQHLPASLLQMPLFKRSPAKTPERTNSSLDKERDGSSSSETNPPEDDRDEPMVTDRMKSSRSPVFDHVKDLAPASSLSSYHGENGKNNGNSNRPELKRYRQYTRHDIAAAIEAVRSGQSALQASRLYGVPSRTLYDKVKKLGIVTGRPYRQSIAVAVSLAQGGNLSSVSAGSPGSRVNGGVGGNAVDDDSMDVHHHLHHHSNGHFRRLPNSLEELSLYFAASPAAAAAAAAELALSQHVHAAQTARGAVIPPSTTDEDDNNSNGAVIHPAPIDLSQNYERMMRIAGGDVDQTQTRDVVAVDTSNKTTELMVEKSA</sequence>
<dbReference type="InterPro" id="IPR000210">
    <property type="entry name" value="BTB/POZ_dom"/>
</dbReference>
<dbReference type="SUPFAM" id="SSF46689">
    <property type="entry name" value="Homeodomain-like"/>
    <property type="match status" value="1"/>
</dbReference>
<evidence type="ECO:0000313" key="8">
    <source>
        <dbReference type="EMBL" id="KAK4011736.1"/>
    </source>
</evidence>
<dbReference type="PROSITE" id="PS50960">
    <property type="entry name" value="HTH_PSQ"/>
    <property type="match status" value="1"/>
</dbReference>
<evidence type="ECO:0000256" key="1">
    <source>
        <dbReference type="ARBA" id="ARBA00004123"/>
    </source>
</evidence>
<keyword evidence="5" id="KW-0472">Membrane</keyword>
<feature type="domain" description="BTB" evidence="6">
    <location>
        <begin position="111"/>
        <end position="182"/>
    </location>
</feature>
<evidence type="ECO:0000256" key="2">
    <source>
        <dbReference type="ARBA" id="ARBA00023242"/>
    </source>
</evidence>
<dbReference type="InterPro" id="IPR051095">
    <property type="entry name" value="Dros_DevTransReg"/>
</dbReference>
<name>A0ABQ9ZFM3_9CRUS</name>
<gene>
    <name evidence="8" type="ORF">OUZ56_020851</name>
</gene>
<accession>A0ABQ9ZFM3</accession>
<feature type="DNA-binding region" description="H-T-H motif" evidence="3">
    <location>
        <begin position="367"/>
        <end position="387"/>
    </location>
</feature>
<keyword evidence="2 3" id="KW-0539">Nucleus</keyword>
<keyword evidence="9" id="KW-1185">Reference proteome</keyword>
<dbReference type="Gene3D" id="3.30.710.10">
    <property type="entry name" value="Potassium Channel Kv1.1, Chain A"/>
    <property type="match status" value="1"/>
</dbReference>
<protein>
    <submittedName>
        <fullName evidence="8">Uncharacterized protein</fullName>
    </submittedName>
</protein>
<dbReference type="PROSITE" id="PS50097">
    <property type="entry name" value="BTB"/>
    <property type="match status" value="1"/>
</dbReference>
<proteinExistence type="predicted"/>
<dbReference type="PANTHER" id="PTHR23110">
    <property type="entry name" value="BTB DOMAIN TRANSCRIPTION FACTOR"/>
    <property type="match status" value="1"/>
</dbReference>
<feature type="transmembrane region" description="Helical" evidence="5">
    <location>
        <begin position="41"/>
        <end position="67"/>
    </location>
</feature>
<evidence type="ECO:0000256" key="5">
    <source>
        <dbReference type="SAM" id="Phobius"/>
    </source>
</evidence>
<reference evidence="8 9" key="1">
    <citation type="journal article" date="2023" name="Nucleic Acids Res.">
        <title>The hologenome of Daphnia magna reveals possible DNA methylation and microbiome-mediated evolution of the host genome.</title>
        <authorList>
            <person name="Chaturvedi A."/>
            <person name="Li X."/>
            <person name="Dhandapani V."/>
            <person name="Marshall H."/>
            <person name="Kissane S."/>
            <person name="Cuenca-Cambronero M."/>
            <person name="Asole G."/>
            <person name="Calvet F."/>
            <person name="Ruiz-Romero M."/>
            <person name="Marangio P."/>
            <person name="Guigo R."/>
            <person name="Rago D."/>
            <person name="Mirbahai L."/>
            <person name="Eastwood N."/>
            <person name="Colbourne J.K."/>
            <person name="Zhou J."/>
            <person name="Mallon E."/>
            <person name="Orsini L."/>
        </authorList>
    </citation>
    <scope>NUCLEOTIDE SEQUENCE [LARGE SCALE GENOMIC DNA]</scope>
    <source>
        <strain evidence="8">LRV0_1</strain>
    </source>
</reference>
<dbReference type="Pfam" id="PF05225">
    <property type="entry name" value="HTH_psq"/>
    <property type="match status" value="1"/>
</dbReference>
<feature type="compositionally biased region" description="Polar residues" evidence="4">
    <location>
        <begin position="322"/>
        <end position="340"/>
    </location>
</feature>
<dbReference type="CDD" id="cd18315">
    <property type="entry name" value="BTB_POZ_BAB-like"/>
    <property type="match status" value="1"/>
</dbReference>
<evidence type="ECO:0000259" key="6">
    <source>
        <dbReference type="PROSITE" id="PS50097"/>
    </source>
</evidence>
<keyword evidence="5" id="KW-1133">Transmembrane helix</keyword>
<evidence type="ECO:0000256" key="3">
    <source>
        <dbReference type="PROSITE-ProRule" id="PRU00320"/>
    </source>
</evidence>
<evidence type="ECO:0000256" key="4">
    <source>
        <dbReference type="SAM" id="MobiDB-lite"/>
    </source>
</evidence>
<dbReference type="SUPFAM" id="SSF54695">
    <property type="entry name" value="POZ domain"/>
    <property type="match status" value="1"/>
</dbReference>
<dbReference type="Gene3D" id="1.10.10.60">
    <property type="entry name" value="Homeodomain-like"/>
    <property type="match status" value="1"/>
</dbReference>
<dbReference type="EMBL" id="JAOYFB010000003">
    <property type="protein sequence ID" value="KAK4011736.1"/>
    <property type="molecule type" value="Genomic_DNA"/>
</dbReference>
<keyword evidence="5" id="KW-0812">Transmembrane</keyword>
<comment type="caution">
    <text evidence="8">The sequence shown here is derived from an EMBL/GenBank/DDBJ whole genome shotgun (WGS) entry which is preliminary data.</text>
</comment>
<feature type="domain" description="HTH psq-type" evidence="7">
    <location>
        <begin position="340"/>
        <end position="391"/>
    </location>
</feature>
<keyword evidence="3" id="KW-0238">DNA-binding</keyword>
<dbReference type="InterPro" id="IPR011333">
    <property type="entry name" value="SKP1/BTB/POZ_sf"/>
</dbReference>
<dbReference type="Proteomes" id="UP001234178">
    <property type="component" value="Unassembled WGS sequence"/>
</dbReference>